<dbReference type="Pfam" id="PF04500">
    <property type="entry name" value="FLYWCH"/>
    <property type="match status" value="1"/>
</dbReference>
<dbReference type="Gene3D" id="2.20.25.240">
    <property type="match status" value="1"/>
</dbReference>
<keyword evidence="3" id="KW-0862">Zinc</keyword>
<keyword evidence="2" id="KW-0863">Zinc-finger</keyword>
<dbReference type="OrthoDB" id="3066195at2759"/>
<sequence>MFFIIPHGGEHAPDFLMSDLIVFGISKGGKRTAICRNFEYWNYRTDLRGITTWRCCKREQDVCRATLRTNGDRVVSQDLEHTHFGNGSKALARRAVGQMKERISEEIAAPSSVQASVMATLDDHILVALPKRSTLNQSLRRSRNSSRLSNNWIYPPLPHDLTFDIPDVFKDFILFDSGPGNDRIILMGDLELLDGLSRATVWLADGTFKHPFPIFWSREPCCGVLLTA</sequence>
<comment type="caution">
    <text evidence="5">The sequence shown here is derived from an EMBL/GenBank/DDBJ whole genome shotgun (WGS) entry which is preliminary data.</text>
</comment>
<dbReference type="Proteomes" id="UP000031668">
    <property type="component" value="Unassembled WGS sequence"/>
</dbReference>
<feature type="domain" description="FLYWCH-type" evidence="4">
    <location>
        <begin position="26"/>
        <end position="83"/>
    </location>
</feature>
<evidence type="ECO:0000256" key="3">
    <source>
        <dbReference type="ARBA" id="ARBA00022833"/>
    </source>
</evidence>
<evidence type="ECO:0000256" key="1">
    <source>
        <dbReference type="ARBA" id="ARBA00022723"/>
    </source>
</evidence>
<protein>
    <recommendedName>
        <fullName evidence="4">FLYWCH-type domain-containing protein</fullName>
    </recommendedName>
</protein>
<accession>A0A0C2IY45</accession>
<proteinExistence type="predicted"/>
<dbReference type="InterPro" id="IPR007588">
    <property type="entry name" value="Znf_FLYWCH"/>
</dbReference>
<gene>
    <name evidence="5" type="ORF">RF11_00136</name>
</gene>
<keyword evidence="6" id="KW-1185">Reference proteome</keyword>
<reference evidence="5 6" key="1">
    <citation type="journal article" date="2014" name="Genome Biol. Evol.">
        <title>The genome of the myxosporean Thelohanellus kitauei shows adaptations to nutrient acquisition within its fish host.</title>
        <authorList>
            <person name="Yang Y."/>
            <person name="Xiong J."/>
            <person name="Zhou Z."/>
            <person name="Huo F."/>
            <person name="Miao W."/>
            <person name="Ran C."/>
            <person name="Liu Y."/>
            <person name="Zhang J."/>
            <person name="Feng J."/>
            <person name="Wang M."/>
            <person name="Wang M."/>
            <person name="Wang L."/>
            <person name="Yao B."/>
        </authorList>
    </citation>
    <scope>NUCLEOTIDE SEQUENCE [LARGE SCALE GENOMIC DNA]</scope>
    <source>
        <strain evidence="5">Wuqing</strain>
    </source>
</reference>
<dbReference type="EMBL" id="JWZT01002083">
    <property type="protein sequence ID" value="KII70354.1"/>
    <property type="molecule type" value="Genomic_DNA"/>
</dbReference>
<dbReference type="AlphaFoldDB" id="A0A0C2IY45"/>
<evidence type="ECO:0000313" key="6">
    <source>
        <dbReference type="Proteomes" id="UP000031668"/>
    </source>
</evidence>
<dbReference type="GO" id="GO:0008270">
    <property type="term" value="F:zinc ion binding"/>
    <property type="evidence" value="ECO:0007669"/>
    <property type="project" value="UniProtKB-KW"/>
</dbReference>
<keyword evidence="1" id="KW-0479">Metal-binding</keyword>
<evidence type="ECO:0000259" key="4">
    <source>
        <dbReference type="Pfam" id="PF04500"/>
    </source>
</evidence>
<name>A0A0C2IY45_THEKT</name>
<evidence type="ECO:0000313" key="5">
    <source>
        <dbReference type="EMBL" id="KII70354.1"/>
    </source>
</evidence>
<organism evidence="5 6">
    <name type="scientific">Thelohanellus kitauei</name>
    <name type="common">Myxosporean</name>
    <dbReference type="NCBI Taxonomy" id="669202"/>
    <lineage>
        <taxon>Eukaryota</taxon>
        <taxon>Metazoa</taxon>
        <taxon>Cnidaria</taxon>
        <taxon>Myxozoa</taxon>
        <taxon>Myxosporea</taxon>
        <taxon>Bivalvulida</taxon>
        <taxon>Platysporina</taxon>
        <taxon>Myxobolidae</taxon>
        <taxon>Thelohanellus</taxon>
    </lineage>
</organism>
<evidence type="ECO:0000256" key="2">
    <source>
        <dbReference type="ARBA" id="ARBA00022771"/>
    </source>
</evidence>